<protein>
    <submittedName>
        <fullName evidence="7">Snf7 family</fullName>
    </submittedName>
</protein>
<dbReference type="EMBL" id="KZ989254">
    <property type="protein sequence ID" value="RKP27186.1"/>
    <property type="molecule type" value="Genomic_DNA"/>
</dbReference>
<comment type="subcellular location">
    <subcellularLocation>
        <location evidence="1">Endosome membrane</location>
    </subcellularLocation>
</comment>
<accession>A0A4P9Z3Y1</accession>
<dbReference type="PANTHER" id="PTHR22761:SF5">
    <property type="entry name" value="CHARGED MULTIVESICULAR BODY PROTEIN 6"/>
    <property type="match status" value="1"/>
</dbReference>
<dbReference type="OrthoDB" id="441172at2759"/>
<evidence type="ECO:0000256" key="1">
    <source>
        <dbReference type="ARBA" id="ARBA00004608"/>
    </source>
</evidence>
<keyword evidence="3" id="KW-0813">Transport</keyword>
<evidence type="ECO:0000313" key="7">
    <source>
        <dbReference type="EMBL" id="RKP27186.1"/>
    </source>
</evidence>
<evidence type="ECO:0000256" key="6">
    <source>
        <dbReference type="ARBA" id="ARBA00023136"/>
    </source>
</evidence>
<feature type="non-terminal residue" evidence="7">
    <location>
        <position position="172"/>
    </location>
</feature>
<comment type="similarity">
    <text evidence="2">Belongs to the SNF7 family.</text>
</comment>
<evidence type="ECO:0000256" key="4">
    <source>
        <dbReference type="ARBA" id="ARBA00022753"/>
    </source>
</evidence>
<keyword evidence="6" id="KW-0472">Membrane</keyword>
<dbReference type="InterPro" id="IPR005024">
    <property type="entry name" value="Snf7_fam"/>
</dbReference>
<proteinExistence type="inferred from homology"/>
<dbReference type="GO" id="GO:0000815">
    <property type="term" value="C:ESCRT III complex"/>
    <property type="evidence" value="ECO:0007669"/>
    <property type="project" value="TreeGrafter"/>
</dbReference>
<keyword evidence="4" id="KW-0967">Endosome</keyword>
<dbReference type="GO" id="GO:0006900">
    <property type="term" value="P:vesicle budding from membrane"/>
    <property type="evidence" value="ECO:0007669"/>
    <property type="project" value="TreeGrafter"/>
</dbReference>
<dbReference type="AlphaFoldDB" id="A0A4P9Z3Y1"/>
<evidence type="ECO:0000256" key="2">
    <source>
        <dbReference type="ARBA" id="ARBA00006190"/>
    </source>
</evidence>
<dbReference type="GO" id="GO:0005771">
    <property type="term" value="C:multivesicular body"/>
    <property type="evidence" value="ECO:0007669"/>
    <property type="project" value="TreeGrafter"/>
</dbReference>
<gene>
    <name evidence="7" type="ORF">SYNPS1DRAFT_4501</name>
</gene>
<dbReference type="GO" id="GO:0015031">
    <property type="term" value="P:protein transport"/>
    <property type="evidence" value="ECO:0007669"/>
    <property type="project" value="UniProtKB-KW"/>
</dbReference>
<keyword evidence="8" id="KW-1185">Reference proteome</keyword>
<evidence type="ECO:0000313" key="8">
    <source>
        <dbReference type="Proteomes" id="UP000278143"/>
    </source>
</evidence>
<dbReference type="Proteomes" id="UP000278143">
    <property type="component" value="Unassembled WGS sequence"/>
</dbReference>
<reference evidence="8" key="1">
    <citation type="journal article" date="2018" name="Nat. Microbiol.">
        <title>Leveraging single-cell genomics to expand the fungal tree of life.</title>
        <authorList>
            <person name="Ahrendt S.R."/>
            <person name="Quandt C.A."/>
            <person name="Ciobanu D."/>
            <person name="Clum A."/>
            <person name="Salamov A."/>
            <person name="Andreopoulos B."/>
            <person name="Cheng J.F."/>
            <person name="Woyke T."/>
            <person name="Pelin A."/>
            <person name="Henrissat B."/>
            <person name="Reynolds N.K."/>
            <person name="Benny G.L."/>
            <person name="Smith M.E."/>
            <person name="James T.Y."/>
            <person name="Grigoriev I.V."/>
        </authorList>
    </citation>
    <scope>NUCLEOTIDE SEQUENCE [LARGE SCALE GENOMIC DNA]</scope>
    <source>
        <strain evidence="8">Benny S71-1</strain>
    </source>
</reference>
<evidence type="ECO:0000256" key="5">
    <source>
        <dbReference type="ARBA" id="ARBA00022927"/>
    </source>
</evidence>
<evidence type="ECO:0000256" key="3">
    <source>
        <dbReference type="ARBA" id="ARBA00022448"/>
    </source>
</evidence>
<sequence length="172" mass="19869">MGNVIGRANGITEQDRAILELKVQRDKLQHYQLKIQTVLQHEQLVARHHLVRGDRRRALLALKKRRYQEGLLEKTDRQLLNLEELTYSIEFAVVQRQVVEGIRNGNRVLTEIQKELSLDAVDQLMEETAGALAYQKEVEEAITERLTAEDIEEIESELDAMVRAEEEAARID</sequence>
<keyword evidence="5" id="KW-0653">Protein transport</keyword>
<dbReference type="GO" id="GO:0032511">
    <property type="term" value="P:late endosome to vacuole transport via multivesicular body sorting pathway"/>
    <property type="evidence" value="ECO:0007669"/>
    <property type="project" value="TreeGrafter"/>
</dbReference>
<name>A0A4P9Z3Y1_9FUNG</name>
<dbReference type="Pfam" id="PF03357">
    <property type="entry name" value="Snf7"/>
    <property type="match status" value="1"/>
</dbReference>
<dbReference type="Gene3D" id="1.10.287.1060">
    <property type="entry name" value="ESAT-6-like"/>
    <property type="match status" value="1"/>
</dbReference>
<organism evidence="7 8">
    <name type="scientific">Syncephalis pseudoplumigaleata</name>
    <dbReference type="NCBI Taxonomy" id="1712513"/>
    <lineage>
        <taxon>Eukaryota</taxon>
        <taxon>Fungi</taxon>
        <taxon>Fungi incertae sedis</taxon>
        <taxon>Zoopagomycota</taxon>
        <taxon>Zoopagomycotina</taxon>
        <taxon>Zoopagomycetes</taxon>
        <taxon>Zoopagales</taxon>
        <taxon>Piptocephalidaceae</taxon>
        <taxon>Syncephalis</taxon>
    </lineage>
</organism>
<dbReference type="PANTHER" id="PTHR22761">
    <property type="entry name" value="CHARGED MULTIVESICULAR BODY PROTEIN"/>
    <property type="match status" value="1"/>
</dbReference>